<feature type="transmembrane region" description="Helical" evidence="1">
    <location>
        <begin position="166"/>
        <end position="189"/>
    </location>
</feature>
<evidence type="ECO:0000313" key="3">
    <source>
        <dbReference type="Proteomes" id="UP000758603"/>
    </source>
</evidence>
<accession>A0A9P8UED9</accession>
<proteinExistence type="predicted"/>
<gene>
    <name evidence="2" type="ORF">BKA67DRAFT_362558</name>
</gene>
<dbReference type="EMBL" id="JAGPXC010000007">
    <property type="protein sequence ID" value="KAH6648389.1"/>
    <property type="molecule type" value="Genomic_DNA"/>
</dbReference>
<feature type="transmembrane region" description="Helical" evidence="1">
    <location>
        <begin position="126"/>
        <end position="146"/>
    </location>
</feature>
<name>A0A9P8UED9_9PEZI</name>
<evidence type="ECO:0000313" key="2">
    <source>
        <dbReference type="EMBL" id="KAH6648389.1"/>
    </source>
</evidence>
<dbReference type="Proteomes" id="UP000758603">
    <property type="component" value="Unassembled WGS sequence"/>
</dbReference>
<dbReference type="RefSeq" id="XP_045954896.1">
    <property type="nucleotide sequence ID" value="XM_046096431.1"/>
</dbReference>
<feature type="transmembrane region" description="Helical" evidence="1">
    <location>
        <begin position="39"/>
        <end position="62"/>
    </location>
</feature>
<dbReference type="AlphaFoldDB" id="A0A9P8UED9"/>
<protein>
    <submittedName>
        <fullName evidence="2">Uncharacterized protein</fullName>
    </submittedName>
</protein>
<keyword evidence="1" id="KW-0472">Membrane</keyword>
<sequence length="224" mass="25176">MTHQIHLPFSQSFTIFKTILCTKYSSFKIPLRTNHRNGLIAVAVFGFLSVITTTILFIYLTYKLARWSIRQAGRKRDNHQANMTDLSLGLSEAQYSQSRTSNTAAVPAKSQLRDEGSVSKGILNQFLFLVYSLVFAELQQSIAFRVNASWVGSNGIFVRTSTCWAQWWFVSVGDLAASCFISAIAVYTNLTVIRGYKPPQWVLYLAIACLWTCLRNGSNGNSDY</sequence>
<reference evidence="2" key="1">
    <citation type="journal article" date="2021" name="Nat. Commun.">
        <title>Genetic determinants of endophytism in the Arabidopsis root mycobiome.</title>
        <authorList>
            <person name="Mesny F."/>
            <person name="Miyauchi S."/>
            <person name="Thiergart T."/>
            <person name="Pickel B."/>
            <person name="Atanasova L."/>
            <person name="Karlsson M."/>
            <person name="Huettel B."/>
            <person name="Barry K.W."/>
            <person name="Haridas S."/>
            <person name="Chen C."/>
            <person name="Bauer D."/>
            <person name="Andreopoulos W."/>
            <person name="Pangilinan J."/>
            <person name="LaButti K."/>
            <person name="Riley R."/>
            <person name="Lipzen A."/>
            <person name="Clum A."/>
            <person name="Drula E."/>
            <person name="Henrissat B."/>
            <person name="Kohler A."/>
            <person name="Grigoriev I.V."/>
            <person name="Martin F.M."/>
            <person name="Hacquard S."/>
        </authorList>
    </citation>
    <scope>NUCLEOTIDE SEQUENCE</scope>
    <source>
        <strain evidence="2">MPI-SDFR-AT-0073</strain>
    </source>
</reference>
<dbReference type="GeneID" id="70125324"/>
<keyword evidence="3" id="KW-1185">Reference proteome</keyword>
<keyword evidence="1" id="KW-0812">Transmembrane</keyword>
<dbReference type="OrthoDB" id="100006at2759"/>
<evidence type="ECO:0000256" key="1">
    <source>
        <dbReference type="SAM" id="Phobius"/>
    </source>
</evidence>
<organism evidence="2 3">
    <name type="scientific">Truncatella angustata</name>
    <dbReference type="NCBI Taxonomy" id="152316"/>
    <lineage>
        <taxon>Eukaryota</taxon>
        <taxon>Fungi</taxon>
        <taxon>Dikarya</taxon>
        <taxon>Ascomycota</taxon>
        <taxon>Pezizomycotina</taxon>
        <taxon>Sordariomycetes</taxon>
        <taxon>Xylariomycetidae</taxon>
        <taxon>Amphisphaeriales</taxon>
        <taxon>Sporocadaceae</taxon>
        <taxon>Truncatella</taxon>
    </lineage>
</organism>
<comment type="caution">
    <text evidence="2">The sequence shown here is derived from an EMBL/GenBank/DDBJ whole genome shotgun (WGS) entry which is preliminary data.</text>
</comment>
<keyword evidence="1" id="KW-1133">Transmembrane helix</keyword>